<dbReference type="EMBL" id="UINC01061420">
    <property type="protein sequence ID" value="SVB86972.1"/>
    <property type="molecule type" value="Genomic_DNA"/>
</dbReference>
<dbReference type="AlphaFoldDB" id="A0A382HII3"/>
<organism evidence="2">
    <name type="scientific">marine metagenome</name>
    <dbReference type="NCBI Taxonomy" id="408172"/>
    <lineage>
        <taxon>unclassified sequences</taxon>
        <taxon>metagenomes</taxon>
        <taxon>ecological metagenomes</taxon>
    </lineage>
</organism>
<reference evidence="2" key="1">
    <citation type="submission" date="2018-05" db="EMBL/GenBank/DDBJ databases">
        <authorList>
            <person name="Lanie J.A."/>
            <person name="Ng W.-L."/>
            <person name="Kazmierczak K.M."/>
            <person name="Andrzejewski T.M."/>
            <person name="Davidsen T.M."/>
            <person name="Wayne K.J."/>
            <person name="Tettelin H."/>
            <person name="Glass J.I."/>
            <person name="Rusch D."/>
            <person name="Podicherti R."/>
            <person name="Tsui H.-C.T."/>
            <person name="Winkler M.E."/>
        </authorList>
    </citation>
    <scope>NUCLEOTIDE SEQUENCE</scope>
</reference>
<feature type="region of interest" description="Disordered" evidence="1">
    <location>
        <begin position="1"/>
        <end position="49"/>
    </location>
</feature>
<name>A0A382HII3_9ZZZZ</name>
<proteinExistence type="predicted"/>
<feature type="compositionally biased region" description="Basic residues" evidence="1">
    <location>
        <begin position="21"/>
        <end position="49"/>
    </location>
</feature>
<evidence type="ECO:0000313" key="2">
    <source>
        <dbReference type="EMBL" id="SVB86972.1"/>
    </source>
</evidence>
<sequence length="49" mass="5596">MGKRGVPFVTIKRDPSTRKATATKKHMSHGSFRCQRHPNSKRCRNGSTR</sequence>
<gene>
    <name evidence="2" type="ORF">METZ01_LOCUS239826</name>
</gene>
<evidence type="ECO:0000256" key="1">
    <source>
        <dbReference type="SAM" id="MobiDB-lite"/>
    </source>
</evidence>
<protein>
    <submittedName>
        <fullName evidence="2">Uncharacterized protein</fullName>
    </submittedName>
</protein>
<accession>A0A382HII3</accession>